<evidence type="ECO:0000313" key="4">
    <source>
        <dbReference type="Proteomes" id="UP001064971"/>
    </source>
</evidence>
<feature type="chain" id="PRO_5045317829" evidence="1">
    <location>
        <begin position="26"/>
        <end position="654"/>
    </location>
</feature>
<sequence length="654" mass="72477">MNTSGRKFPALFALSAALLLIPAAAQQAKKPLWGWGTVSQYQAATGKKLPAFKEAPTLAALVKAGKLPPVAQRLPAEPLVDNPFEAVGKYGGSMTLAQVSDTVAYPASNFTTFEPLFSLARDGKTVVPNVAKSYAYTNGGKTLTINLRRGMKWSDGNDFTADDITFMWNDVLLNKEITPTVPAMFAPGGTPMKVTKLNDYAVKLDFTVPYYSLLPNLAGVVFNGSQGNIFEASHYLKQFLPKYNKDVTANAKKAGFQTWAQLFGARRYQWYRTTPGVPTVGAWRVAQQNQQGTVYERNPYYFKVDTAGQQLPYLDRVVATNFGDTASLAVKMASGQYDYQDWGTSIADYPAFTGGAQKGNYKTWLAPSLWTSVAAYSVNQNYKGDKAVGDILRDVRFRQALSLAMNRKEINDIIAFGRGTPMQATAHPSASFYNKAWGSYMTQYDPAQANKLLDAVGMQKRDADGYRLRPDGKPFTLIISNVPDAVPAKMAELVRGDWQKVGLRTTIKDTERTLMEQQFDSGEFMVSGWAMDGASEDSLRTGANRYISGWQWAPQWTLWFNTKGKQGQKPPADVQRMFTLYAAAPSQAPEQQRETLAQAFDIWEKGLWRIGTIGLVPKPGISRTNLGNVDTNTYTDNADVGIGFYNRMYQFYRK</sequence>
<dbReference type="Gene3D" id="3.40.190.10">
    <property type="entry name" value="Periplasmic binding protein-like II"/>
    <property type="match status" value="1"/>
</dbReference>
<dbReference type="Pfam" id="PF00496">
    <property type="entry name" value="SBP_bac_5"/>
    <property type="match status" value="1"/>
</dbReference>
<reference evidence="3" key="1">
    <citation type="submission" date="2022-07" db="EMBL/GenBank/DDBJ databases">
        <title>Complete Genome Sequence of the Radioresistant Bacterium Deinococcus aetherius ST0316, Isolated from the Air Dust collected in Lower Stratosphere above Japan.</title>
        <authorList>
            <person name="Satoh K."/>
            <person name="Hagiwara K."/>
            <person name="Katsumata K."/>
            <person name="Kubo A."/>
            <person name="Yokobori S."/>
            <person name="Yamagishi A."/>
            <person name="Oono Y."/>
            <person name="Narumi I."/>
        </authorList>
    </citation>
    <scope>NUCLEOTIDE SEQUENCE</scope>
    <source>
        <strain evidence="3">ST0316</strain>
        <plasmid evidence="3">pDAETH-1</plasmid>
    </source>
</reference>
<proteinExistence type="predicted"/>
<feature type="domain" description="Solute-binding protein family 5" evidence="2">
    <location>
        <begin position="125"/>
        <end position="534"/>
    </location>
</feature>
<keyword evidence="1" id="KW-0732">Signal</keyword>
<dbReference type="InterPro" id="IPR000914">
    <property type="entry name" value="SBP_5_dom"/>
</dbReference>
<dbReference type="SUPFAM" id="SSF53850">
    <property type="entry name" value="Periplasmic binding protein-like II"/>
    <property type="match status" value="1"/>
</dbReference>
<keyword evidence="4" id="KW-1185">Reference proteome</keyword>
<dbReference type="CDD" id="cd08500">
    <property type="entry name" value="PBP2_NikA_DppA_OppA_like_4"/>
    <property type="match status" value="1"/>
</dbReference>
<dbReference type="RefSeq" id="WP_264777567.1">
    <property type="nucleotide sequence ID" value="NZ_AP026561.1"/>
</dbReference>
<dbReference type="PANTHER" id="PTHR30290">
    <property type="entry name" value="PERIPLASMIC BINDING COMPONENT OF ABC TRANSPORTER"/>
    <property type="match status" value="1"/>
</dbReference>
<geneLocation type="plasmid" evidence="3 4">
    <name>pDAETH-1</name>
</geneLocation>
<dbReference type="Gene3D" id="3.10.105.10">
    <property type="entry name" value="Dipeptide-binding Protein, Domain 3"/>
    <property type="match status" value="1"/>
</dbReference>
<dbReference type="Proteomes" id="UP001064971">
    <property type="component" value="Plasmid pDAETH-1"/>
</dbReference>
<evidence type="ECO:0000259" key="2">
    <source>
        <dbReference type="Pfam" id="PF00496"/>
    </source>
</evidence>
<gene>
    <name evidence="3" type="ORF">DAETH_36760</name>
</gene>
<accession>A0ABN6RK44</accession>
<dbReference type="PROSITE" id="PS01040">
    <property type="entry name" value="SBP_BACTERIAL_5"/>
    <property type="match status" value="1"/>
</dbReference>
<dbReference type="EMBL" id="AP026561">
    <property type="protein sequence ID" value="BDP43707.1"/>
    <property type="molecule type" value="Genomic_DNA"/>
</dbReference>
<name>A0ABN6RK44_9DEIO</name>
<protein>
    <submittedName>
        <fullName evidence="3">Peptide ABC transporter substrate-binding protein</fullName>
    </submittedName>
</protein>
<evidence type="ECO:0000256" key="1">
    <source>
        <dbReference type="SAM" id="SignalP"/>
    </source>
</evidence>
<dbReference type="InterPro" id="IPR023765">
    <property type="entry name" value="SBP_5_CS"/>
</dbReference>
<keyword evidence="3" id="KW-0614">Plasmid</keyword>
<organism evidence="3 4">
    <name type="scientific">Deinococcus aetherius</name>
    <dbReference type="NCBI Taxonomy" id="200252"/>
    <lineage>
        <taxon>Bacteria</taxon>
        <taxon>Thermotogati</taxon>
        <taxon>Deinococcota</taxon>
        <taxon>Deinococci</taxon>
        <taxon>Deinococcales</taxon>
        <taxon>Deinococcaceae</taxon>
        <taxon>Deinococcus</taxon>
    </lineage>
</organism>
<feature type="signal peptide" evidence="1">
    <location>
        <begin position="1"/>
        <end position="25"/>
    </location>
</feature>
<dbReference type="PANTHER" id="PTHR30290:SF62">
    <property type="entry name" value="OLIGOPEPTIDE ABC TRANSPORTER, PERIPLASMIC OLIGOPEPTIDE-BINDING PROTEIN"/>
    <property type="match status" value="1"/>
</dbReference>
<dbReference type="InterPro" id="IPR039424">
    <property type="entry name" value="SBP_5"/>
</dbReference>
<evidence type="ECO:0000313" key="3">
    <source>
        <dbReference type="EMBL" id="BDP43707.1"/>
    </source>
</evidence>